<sequence>MAVTAIYFVASGPNAPGLADLTDRLIRAYDPVLVGSWGLHHRVFRSTPANTSDKSPPHSQHVLGLGHHPDRAFVHITGPDQPQAQAQAQPPAAPSSTIAIPLSQMEPYSQLLNLKFGALWMYRISSQVTSGASYSLGEFVVRLGELREKGGQMALRGTVVCIQTAKQESEDQDMELLPGQTDPQDELEAGQSLVRDVWSSFGVGANQARESITSRPPREAADDTFDEVGLWCDILRFQK</sequence>
<evidence type="ECO:0000313" key="1">
    <source>
        <dbReference type="EMBL" id="GME36370.1"/>
    </source>
</evidence>
<organism evidence="1 2">
    <name type="scientific">Neofusicoccum parvum</name>
    <dbReference type="NCBI Taxonomy" id="310453"/>
    <lineage>
        <taxon>Eukaryota</taxon>
        <taxon>Fungi</taxon>
        <taxon>Dikarya</taxon>
        <taxon>Ascomycota</taxon>
        <taxon>Pezizomycotina</taxon>
        <taxon>Dothideomycetes</taxon>
        <taxon>Dothideomycetes incertae sedis</taxon>
        <taxon>Botryosphaeriales</taxon>
        <taxon>Botryosphaeriaceae</taxon>
        <taxon>Neofusicoccum</taxon>
    </lineage>
</organism>
<proteinExistence type="predicted"/>
<keyword evidence="2" id="KW-1185">Reference proteome</keyword>
<reference evidence="1" key="1">
    <citation type="submission" date="2024-09" db="EMBL/GenBank/DDBJ databases">
        <title>Draft Genome Sequences of Neofusicoccum parvum.</title>
        <authorList>
            <person name="Ashida A."/>
            <person name="Camagna M."/>
            <person name="Tanaka A."/>
            <person name="Takemoto D."/>
        </authorList>
    </citation>
    <scope>NUCLEOTIDE SEQUENCE</scope>
    <source>
        <strain evidence="1">PPO83</strain>
    </source>
</reference>
<accession>A0ACB5SDT0</accession>
<gene>
    <name evidence="1" type="primary">g5098</name>
    <name evidence="1" type="ORF">NpPPO83_00005098</name>
</gene>
<evidence type="ECO:0000313" key="2">
    <source>
        <dbReference type="Proteomes" id="UP001165186"/>
    </source>
</evidence>
<dbReference type="Proteomes" id="UP001165186">
    <property type="component" value="Unassembled WGS sequence"/>
</dbReference>
<name>A0ACB5SDT0_9PEZI</name>
<protein>
    <submittedName>
        <fullName evidence="1">Mediator complex subunit med20</fullName>
    </submittedName>
</protein>
<dbReference type="EMBL" id="BSXG01000075">
    <property type="protein sequence ID" value="GME36370.1"/>
    <property type="molecule type" value="Genomic_DNA"/>
</dbReference>
<comment type="caution">
    <text evidence="1">The sequence shown here is derived from an EMBL/GenBank/DDBJ whole genome shotgun (WGS) entry which is preliminary data.</text>
</comment>